<organism evidence="17 18">
    <name type="scientific">Endozoicomonas elysicola</name>
    <dbReference type="NCBI Taxonomy" id="305900"/>
    <lineage>
        <taxon>Bacteria</taxon>
        <taxon>Pseudomonadati</taxon>
        <taxon>Pseudomonadota</taxon>
        <taxon>Gammaproteobacteria</taxon>
        <taxon>Oceanospirillales</taxon>
        <taxon>Endozoicomonadaceae</taxon>
        <taxon>Endozoicomonas</taxon>
    </lineage>
</organism>
<sequence length="507" mass="54543">MDNQIQITITFLIYFIAMLGIGYIAWLRTKNSSDYFLGGRSLGPWSAALSAGASDMSGWLLLGLPGYAFAAGLEAVWLGLGLLGGTWLNWLLVARRLRIYSAIANDSLTLPEFFSNRFSDLKYILQPVSAAFILIFFLFYTSSGLVAGGKLFESVFGFDYELAVILGMLSVVSYTLFGGFLAVCWTDLVQGLLMSAALLIVPVTVLEVTGGAEQVFTEIEQLNPHLTNMLTDVQGEALSIISVLSLLGWGLGYFGQPHIMARFKAVQSSSQLTLARRIAVSWTGICMLGALLVGLTGIIYTQRQGLVLDDPEAIFMLMVNTLFHPVIAGILLAAILAAIMSTADSQLLVCSTAVAEDFYRNMLRPNASQGEMLMVGRIAVVGIAVLATLLALNPESSVLDMVSYAWAGFGAAFGPALLFSLYWKRMNGLGALAGIVTGGVTVVVWRSMSGGFFDIYEIIPGFVAASLAVVVFSLMGKAPSDEDSETFQKVHSLLKSPSVGNLEEELR</sequence>
<evidence type="ECO:0000256" key="7">
    <source>
        <dbReference type="ARBA" id="ARBA00022989"/>
    </source>
</evidence>
<dbReference type="CDD" id="cd11475">
    <property type="entry name" value="SLC5sbd_PutP"/>
    <property type="match status" value="1"/>
</dbReference>
<dbReference type="STRING" id="305900.GV64_10600"/>
<keyword evidence="16" id="KW-0997">Cell inner membrane</keyword>
<dbReference type="FunFam" id="1.20.1730.10:FF:000002">
    <property type="entry name" value="Sodium/proline symporter"/>
    <property type="match status" value="1"/>
</dbReference>
<dbReference type="InterPro" id="IPR038377">
    <property type="entry name" value="Na/Glc_symporter_sf"/>
</dbReference>
<keyword evidence="5 16" id="KW-0812">Transmembrane</keyword>
<feature type="transmembrane region" description="Helical" evidence="16">
    <location>
        <begin position="192"/>
        <end position="217"/>
    </location>
</feature>
<feature type="transmembrane region" description="Helical" evidence="16">
    <location>
        <begin position="75"/>
        <end position="93"/>
    </location>
</feature>
<feature type="transmembrane region" description="Helical" evidence="16">
    <location>
        <begin position="458"/>
        <end position="475"/>
    </location>
</feature>
<accession>A0A081KAF9</accession>
<evidence type="ECO:0000256" key="5">
    <source>
        <dbReference type="ARBA" id="ARBA00022692"/>
    </source>
</evidence>
<dbReference type="InterPro" id="IPR011851">
    <property type="entry name" value="Na/Pro_symporter"/>
</dbReference>
<keyword evidence="10 16" id="KW-0472">Membrane</keyword>
<evidence type="ECO:0000313" key="18">
    <source>
        <dbReference type="Proteomes" id="UP000027997"/>
    </source>
</evidence>
<dbReference type="GO" id="GO:0005298">
    <property type="term" value="F:proline:sodium symporter activity"/>
    <property type="evidence" value="ECO:0007669"/>
    <property type="project" value="UniProtKB-UniRule"/>
</dbReference>
<evidence type="ECO:0000313" key="17">
    <source>
        <dbReference type="EMBL" id="KEI71135.1"/>
    </source>
</evidence>
<evidence type="ECO:0000256" key="6">
    <source>
        <dbReference type="ARBA" id="ARBA00022847"/>
    </source>
</evidence>
<reference evidence="17 18" key="1">
    <citation type="submission" date="2014-06" db="EMBL/GenBank/DDBJ databases">
        <title>Whole Genome Sequences of Three Symbiotic Endozoicomonas Bacteria.</title>
        <authorList>
            <person name="Neave M.J."/>
            <person name="Apprill A."/>
            <person name="Voolstra C.R."/>
        </authorList>
    </citation>
    <scope>NUCLEOTIDE SEQUENCE [LARGE SCALE GENOMIC DNA]</scope>
    <source>
        <strain evidence="17 18">DSM 22380</strain>
    </source>
</reference>
<evidence type="ECO:0000256" key="3">
    <source>
        <dbReference type="ARBA" id="ARBA00022448"/>
    </source>
</evidence>
<dbReference type="NCBIfam" id="TIGR02121">
    <property type="entry name" value="Na_Pro_sym"/>
    <property type="match status" value="1"/>
</dbReference>
<keyword evidence="7 16" id="KW-1133">Transmembrane helix</keyword>
<feature type="transmembrane region" description="Helical" evidence="16">
    <location>
        <begin position="162"/>
        <end position="185"/>
    </location>
</feature>
<feature type="transmembrane region" description="Helical" evidence="16">
    <location>
        <begin position="6"/>
        <end position="26"/>
    </location>
</feature>
<evidence type="ECO:0000256" key="1">
    <source>
        <dbReference type="ARBA" id="ARBA00004651"/>
    </source>
</evidence>
<comment type="similarity">
    <text evidence="2 15">Belongs to the sodium:solute symporter (SSF) (TC 2.A.21) family.</text>
</comment>
<keyword evidence="9 16" id="KW-0406">Ion transport</keyword>
<dbReference type="GO" id="GO:0015824">
    <property type="term" value="P:proline transport"/>
    <property type="evidence" value="ECO:0007669"/>
    <property type="project" value="UniProtKB-UniRule"/>
</dbReference>
<feature type="transmembrane region" description="Helical" evidence="16">
    <location>
        <begin position="429"/>
        <end position="446"/>
    </location>
</feature>
<dbReference type="NCBIfam" id="TIGR00813">
    <property type="entry name" value="sss"/>
    <property type="match status" value="1"/>
</dbReference>
<keyword evidence="6 16" id="KW-0769">Symport</keyword>
<comment type="subcellular location">
    <subcellularLocation>
        <location evidence="16">Cell inner membrane</location>
        <topology evidence="16">Multi-pass membrane protein</topology>
    </subcellularLocation>
    <subcellularLocation>
        <location evidence="1">Cell membrane</location>
        <topology evidence="1">Multi-pass membrane protein</topology>
    </subcellularLocation>
</comment>
<dbReference type="EMBL" id="JOJP01000001">
    <property type="protein sequence ID" value="KEI71135.1"/>
    <property type="molecule type" value="Genomic_DNA"/>
</dbReference>
<keyword evidence="11 16" id="KW-0739">Sodium transport</keyword>
<dbReference type="InterPro" id="IPR050277">
    <property type="entry name" value="Sodium:Solute_Symporter"/>
</dbReference>
<dbReference type="PROSITE" id="PS00457">
    <property type="entry name" value="NA_SOLUT_SYMP_2"/>
    <property type="match status" value="1"/>
</dbReference>
<feature type="transmembrane region" description="Helical" evidence="16">
    <location>
        <begin position="123"/>
        <end position="142"/>
    </location>
</feature>
<evidence type="ECO:0000256" key="2">
    <source>
        <dbReference type="ARBA" id="ARBA00006434"/>
    </source>
</evidence>
<dbReference type="Proteomes" id="UP000027997">
    <property type="component" value="Unassembled WGS sequence"/>
</dbReference>
<dbReference type="PROSITE" id="PS00456">
    <property type="entry name" value="NA_SOLUT_SYMP_1"/>
    <property type="match status" value="1"/>
</dbReference>
<dbReference type="PANTHER" id="PTHR48086">
    <property type="entry name" value="SODIUM/PROLINE SYMPORTER-RELATED"/>
    <property type="match status" value="1"/>
</dbReference>
<keyword evidence="18" id="KW-1185">Reference proteome</keyword>
<dbReference type="Pfam" id="PF00474">
    <property type="entry name" value="SSF"/>
    <property type="match status" value="1"/>
</dbReference>
<evidence type="ECO:0000256" key="8">
    <source>
        <dbReference type="ARBA" id="ARBA00023053"/>
    </source>
</evidence>
<gene>
    <name evidence="17" type="ORF">GV64_10600</name>
</gene>
<evidence type="ECO:0000256" key="13">
    <source>
        <dbReference type="ARBA" id="ARBA00067214"/>
    </source>
</evidence>
<dbReference type="PANTHER" id="PTHR48086:SF3">
    <property type="entry name" value="SODIUM_PROLINE SYMPORTER"/>
    <property type="match status" value="1"/>
</dbReference>
<proteinExistence type="inferred from homology"/>
<protein>
    <recommendedName>
        <fullName evidence="13 16">Sodium/proline symporter</fullName>
    </recommendedName>
    <alternativeName>
        <fullName evidence="14 16">Proline permease</fullName>
    </alternativeName>
</protein>
<evidence type="ECO:0000256" key="4">
    <source>
        <dbReference type="ARBA" id="ARBA00022475"/>
    </source>
</evidence>
<dbReference type="GO" id="GO:0005886">
    <property type="term" value="C:plasma membrane"/>
    <property type="evidence" value="ECO:0007669"/>
    <property type="project" value="UniProtKB-SubCell"/>
</dbReference>
<dbReference type="PROSITE" id="PS50283">
    <property type="entry name" value="NA_SOLUT_SYMP_3"/>
    <property type="match status" value="1"/>
</dbReference>
<comment type="caution">
    <text evidence="17">The sequence shown here is derived from an EMBL/GenBank/DDBJ whole genome shotgun (WGS) entry which is preliminary data.</text>
</comment>
<feature type="transmembrane region" description="Helical" evidence="16">
    <location>
        <begin position="404"/>
        <end position="422"/>
    </location>
</feature>
<name>A0A081KAF9_9GAMM</name>
<dbReference type="AlphaFoldDB" id="A0A081KAF9"/>
<evidence type="ECO:0000256" key="16">
    <source>
        <dbReference type="RuleBase" id="RU366012"/>
    </source>
</evidence>
<comment type="function">
    <text evidence="16">Catalyzes the sodium-dependent uptake of extracellular L-proline.</text>
</comment>
<evidence type="ECO:0000256" key="10">
    <source>
        <dbReference type="ARBA" id="ARBA00023136"/>
    </source>
</evidence>
<comment type="catalytic activity">
    <reaction evidence="12">
        <text>L-proline(in) + Na(+)(in) = L-proline(out) + Na(+)(out)</text>
        <dbReference type="Rhea" id="RHEA:28967"/>
        <dbReference type="ChEBI" id="CHEBI:29101"/>
        <dbReference type="ChEBI" id="CHEBI:60039"/>
    </reaction>
</comment>
<evidence type="ECO:0000256" key="11">
    <source>
        <dbReference type="ARBA" id="ARBA00023201"/>
    </source>
</evidence>
<feature type="transmembrane region" description="Helical" evidence="16">
    <location>
        <begin position="372"/>
        <end position="392"/>
    </location>
</feature>
<dbReference type="InterPro" id="IPR018212">
    <property type="entry name" value="Na/solute_symporter_CS"/>
</dbReference>
<evidence type="ECO:0000256" key="14">
    <source>
        <dbReference type="ARBA" id="ARBA00082709"/>
    </source>
</evidence>
<evidence type="ECO:0000256" key="12">
    <source>
        <dbReference type="ARBA" id="ARBA00033708"/>
    </source>
</evidence>
<feature type="transmembrane region" description="Helical" evidence="16">
    <location>
        <begin position="278"/>
        <end position="301"/>
    </location>
</feature>
<dbReference type="GO" id="GO:0015193">
    <property type="term" value="F:L-proline transmembrane transporter activity"/>
    <property type="evidence" value="ECO:0007669"/>
    <property type="project" value="TreeGrafter"/>
</dbReference>
<evidence type="ECO:0000256" key="9">
    <source>
        <dbReference type="ARBA" id="ARBA00023065"/>
    </source>
</evidence>
<keyword evidence="4" id="KW-1003">Cell membrane</keyword>
<feature type="transmembrane region" description="Helical" evidence="16">
    <location>
        <begin position="313"/>
        <end position="339"/>
    </location>
</feature>
<feature type="transmembrane region" description="Helical" evidence="16">
    <location>
        <begin position="237"/>
        <end position="254"/>
    </location>
</feature>
<keyword evidence="8 16" id="KW-0915">Sodium</keyword>
<dbReference type="GO" id="GO:0031402">
    <property type="term" value="F:sodium ion binding"/>
    <property type="evidence" value="ECO:0007669"/>
    <property type="project" value="UniProtKB-UniRule"/>
</dbReference>
<keyword evidence="16" id="KW-0029">Amino-acid transport</keyword>
<evidence type="ECO:0000256" key="15">
    <source>
        <dbReference type="RuleBase" id="RU362091"/>
    </source>
</evidence>
<dbReference type="eggNOG" id="COG0591">
    <property type="taxonomic scope" value="Bacteria"/>
</dbReference>
<dbReference type="Gene3D" id="1.20.1730.10">
    <property type="entry name" value="Sodium/glucose cotransporter"/>
    <property type="match status" value="1"/>
</dbReference>
<dbReference type="RefSeq" id="WP_020582682.1">
    <property type="nucleotide sequence ID" value="NZ_JOJP01000001.1"/>
</dbReference>
<dbReference type="InterPro" id="IPR001734">
    <property type="entry name" value="Na/solute_symporter"/>
</dbReference>
<keyword evidence="3 16" id="KW-0813">Transport</keyword>